<gene>
    <name evidence="2" type="ORF">MCOR_20960</name>
</gene>
<keyword evidence="3" id="KW-1185">Reference proteome</keyword>
<sequence length="328" mass="37190">MKYSKYFPNHQEYASKVYRDILNKVLRIENQDHVDIPPKDNPEETHPEAITSASQSEGPILIQTYTQTNDKIRHELATQTDDEKVTDCQKPSTNPSSEQWECLKTFGVPRIVVSVIGAYNEHMPTYEWADDLVLKKALKHVARYAGIHVPPSRVCARADESQALADFDTSFDPALGFSNAFRAHLSESNGPVSQTVVEQFDHDFAWEIPQLNTEAKTRYKITSGLSMAVKAAISVKSNQDSINLKEEKYYRPENCVNFCVPRVNKEIWTALPRQAQTVECKNVALDLDNTWNLLLDSICLLGHGFLSLTQRKRSALGPYLNDKTNLQF</sequence>
<dbReference type="OrthoDB" id="6098717at2759"/>
<feature type="region of interest" description="Disordered" evidence="1">
    <location>
        <begin position="33"/>
        <end position="59"/>
    </location>
</feature>
<feature type="compositionally biased region" description="Basic and acidic residues" evidence="1">
    <location>
        <begin position="33"/>
        <end position="47"/>
    </location>
</feature>
<evidence type="ECO:0000313" key="3">
    <source>
        <dbReference type="Proteomes" id="UP000507470"/>
    </source>
</evidence>
<evidence type="ECO:0000256" key="1">
    <source>
        <dbReference type="SAM" id="MobiDB-lite"/>
    </source>
</evidence>
<proteinExistence type="predicted"/>
<evidence type="ECO:0000313" key="2">
    <source>
        <dbReference type="EMBL" id="CAC5385414.1"/>
    </source>
</evidence>
<dbReference type="EMBL" id="CACVKT020003708">
    <property type="protein sequence ID" value="CAC5385414.1"/>
    <property type="molecule type" value="Genomic_DNA"/>
</dbReference>
<accession>A0A6J8BRG8</accession>
<protein>
    <submittedName>
        <fullName evidence="2">Uncharacterized protein</fullName>
    </submittedName>
</protein>
<dbReference type="Proteomes" id="UP000507470">
    <property type="component" value="Unassembled WGS sequence"/>
</dbReference>
<reference evidence="2 3" key="1">
    <citation type="submission" date="2020-06" db="EMBL/GenBank/DDBJ databases">
        <authorList>
            <person name="Li R."/>
            <person name="Bekaert M."/>
        </authorList>
    </citation>
    <scope>NUCLEOTIDE SEQUENCE [LARGE SCALE GENOMIC DNA]</scope>
    <source>
        <strain evidence="3">wild</strain>
    </source>
</reference>
<dbReference type="PANTHER" id="PTHR34239:SF2">
    <property type="entry name" value="TRANSPOSABLE ELEMENT P TRANSPOSASE_THAP9 CONSERVED DOMAIN-CONTAINING PROTEIN"/>
    <property type="match status" value="1"/>
</dbReference>
<dbReference type="PANTHER" id="PTHR34239">
    <property type="entry name" value="APPLE DOMAIN-CONTAINING PROTEIN"/>
    <property type="match status" value="1"/>
</dbReference>
<dbReference type="AlphaFoldDB" id="A0A6J8BRG8"/>
<organism evidence="2 3">
    <name type="scientific">Mytilus coruscus</name>
    <name type="common">Sea mussel</name>
    <dbReference type="NCBI Taxonomy" id="42192"/>
    <lineage>
        <taxon>Eukaryota</taxon>
        <taxon>Metazoa</taxon>
        <taxon>Spiralia</taxon>
        <taxon>Lophotrochozoa</taxon>
        <taxon>Mollusca</taxon>
        <taxon>Bivalvia</taxon>
        <taxon>Autobranchia</taxon>
        <taxon>Pteriomorphia</taxon>
        <taxon>Mytilida</taxon>
        <taxon>Mytiloidea</taxon>
        <taxon>Mytilidae</taxon>
        <taxon>Mytilinae</taxon>
        <taxon>Mytilus</taxon>
    </lineage>
</organism>
<name>A0A6J8BRG8_MYTCO</name>